<dbReference type="Pfam" id="PF10979">
    <property type="entry name" value="DUF2786"/>
    <property type="match status" value="1"/>
</dbReference>
<dbReference type="AlphaFoldDB" id="A0A239JN49"/>
<gene>
    <name evidence="3" type="ORF">SAMN05216255_4423</name>
</gene>
<keyword evidence="4" id="KW-1185">Reference proteome</keyword>
<evidence type="ECO:0000313" key="3">
    <source>
        <dbReference type="EMBL" id="SNT07235.1"/>
    </source>
</evidence>
<organism evidence="3 4">
    <name type="scientific">Pseudomonas segetis</name>
    <dbReference type="NCBI Taxonomy" id="298908"/>
    <lineage>
        <taxon>Bacteria</taxon>
        <taxon>Pseudomonadati</taxon>
        <taxon>Pseudomonadota</taxon>
        <taxon>Gammaproteobacteria</taxon>
        <taxon>Pseudomonadales</taxon>
        <taxon>Pseudomonadaceae</taxon>
        <taxon>Pseudomonas</taxon>
    </lineage>
</organism>
<evidence type="ECO:0000313" key="4">
    <source>
        <dbReference type="Proteomes" id="UP000242915"/>
    </source>
</evidence>
<dbReference type="EMBL" id="FZOG01000009">
    <property type="protein sequence ID" value="SNT07235.1"/>
    <property type="molecule type" value="Genomic_DNA"/>
</dbReference>
<feature type="domain" description="DUF7168" evidence="2">
    <location>
        <begin position="46"/>
        <end position="182"/>
    </location>
</feature>
<dbReference type="InterPro" id="IPR024498">
    <property type="entry name" value="DUF2786"/>
</dbReference>
<name>A0A239JN49_9PSED</name>
<dbReference type="Proteomes" id="UP000242915">
    <property type="component" value="Unassembled WGS sequence"/>
</dbReference>
<sequence>MDHKKALEKIKKCLRMAASSNPHEAAAAMRQARALMEKFQLEEDDVLASEVQECATRSGAKNRPVAWEVKLAAIVSRAYSCSFLFMAGVGEYRFIGEMAEVASYTMTLLLRQVRQARRDYIAANLTRCKAATKTKRADVFCDAWAYTVHKKVIEFAGGEPSAAVNAYIAKNHPELETGKATERNSSKGLTQRNVKDAMHGIAAASDVRLNHGVKGEETLALH</sequence>
<dbReference type="RefSeq" id="WP_089361313.1">
    <property type="nucleotide sequence ID" value="NZ_FZOG01000009.1"/>
</dbReference>
<proteinExistence type="predicted"/>
<evidence type="ECO:0000259" key="1">
    <source>
        <dbReference type="Pfam" id="PF10979"/>
    </source>
</evidence>
<evidence type="ECO:0000259" key="2">
    <source>
        <dbReference type="Pfam" id="PF23771"/>
    </source>
</evidence>
<dbReference type="InterPro" id="IPR055592">
    <property type="entry name" value="DUF7168"/>
</dbReference>
<dbReference type="InterPro" id="IPR016868">
    <property type="entry name" value="Phage_B3_Orf5"/>
</dbReference>
<reference evidence="4" key="1">
    <citation type="submission" date="2017-06" db="EMBL/GenBank/DDBJ databases">
        <authorList>
            <person name="Varghese N."/>
            <person name="Submissions S."/>
        </authorList>
    </citation>
    <scope>NUCLEOTIDE SEQUENCE [LARGE SCALE GENOMIC DNA]</scope>
    <source>
        <strain evidence="4">CIP 108523</strain>
    </source>
</reference>
<accession>A0A239JN49</accession>
<feature type="domain" description="DUF2786" evidence="1">
    <location>
        <begin position="5"/>
        <end position="42"/>
    </location>
</feature>
<dbReference type="Pfam" id="PF23771">
    <property type="entry name" value="DUF7168"/>
    <property type="match status" value="1"/>
</dbReference>
<dbReference type="PIRSF" id="PIRSF028111">
    <property type="entry name" value="UCP028111"/>
    <property type="match status" value="1"/>
</dbReference>
<protein>
    <submittedName>
        <fullName evidence="3">Uncharacterized protein</fullName>
    </submittedName>
</protein>